<evidence type="ECO:0000313" key="1">
    <source>
        <dbReference type="EMBL" id="NEZ62768.1"/>
    </source>
</evidence>
<accession>A0A6M0S2T2</accession>
<protein>
    <submittedName>
        <fullName evidence="1">Uncharacterized protein</fullName>
    </submittedName>
</protein>
<reference evidence="1 2" key="1">
    <citation type="journal article" date="2020" name="Microb. Ecol.">
        <title>Ecogenomics of the Marine Benthic Filamentous Cyanobacterium Adonisia.</title>
        <authorList>
            <person name="Walter J.M."/>
            <person name="Coutinho F.H."/>
            <person name="Leomil L."/>
            <person name="Hargreaves P.I."/>
            <person name="Campeao M.E."/>
            <person name="Vieira V.V."/>
            <person name="Silva B.S."/>
            <person name="Fistarol G.O."/>
            <person name="Salomon P.S."/>
            <person name="Sawabe T."/>
            <person name="Mino S."/>
            <person name="Hosokawa M."/>
            <person name="Miyashita H."/>
            <person name="Maruyama F."/>
            <person name="van Verk M.C."/>
            <person name="Dutilh B.E."/>
            <person name="Thompson C.C."/>
            <person name="Thompson F.L."/>
        </authorList>
    </citation>
    <scope>NUCLEOTIDE SEQUENCE [LARGE SCALE GENOMIC DNA]</scope>
    <source>
        <strain evidence="1 2">CCMR0082</strain>
    </source>
</reference>
<sequence length="605" mass="69054">MKLRVLLGAAMLLMTLVFVVEALPSGKLQMTQDSIQTLNQMGLLNEATYQELRAALAQGYDKSRAAILQRMADDLSQRSLGGYRLDLGVESGYADILMSVDEVEQLRHLMDRLNATEGPSEDDLQQLQSFFEQLTARQNSHVNDLEERLYHLLNQLNTADLLTERVYRQLHSQIDSEEIASELALHQQAASWMSLDEQLSAEILAPELENFNAAEILSEENHTKLTEALRQEEIAHPIQFLNYYNRALLIDLRSYSKQPEDYLLAIYNAVAEMLLENDVVDTPIDNFEVQLEVNEESRVILEADRRLAESSEHGDRYRLLANDDSLYYDAILSAKVNDRTYYQRNFYGGNPEGPNDSYRVTPEDITKLFNKVLYDQASPYRVYSVSNFGPTFGDSTELANQLGFIALTKAQADIYFDHGFEANHSPLQFTSDRIDEILDLFEQIDLLDHLSPDQIEASRKLIAESYITQRYELFSAFKDVILLFEWESGNVDTPYQSLTENFAAISRGQFSPTEISNEFDWESQTAAQTFILNGTQYHTPLEFNGDWLDPNFFSFIQSVADQEISTGQFYAVDVGYDAPGYLFLTPVQLEVLRSENLIQLTTSNR</sequence>
<dbReference type="EMBL" id="QZCE01000001">
    <property type="protein sequence ID" value="NEZ62768.1"/>
    <property type="molecule type" value="Genomic_DNA"/>
</dbReference>
<organism evidence="1 2">
    <name type="scientific">Adonisia turfae CCMR0082</name>
    <dbReference type="NCBI Taxonomy" id="2304604"/>
    <lineage>
        <taxon>Bacteria</taxon>
        <taxon>Bacillati</taxon>
        <taxon>Cyanobacteriota</taxon>
        <taxon>Adonisia</taxon>
        <taxon>Adonisia turfae</taxon>
    </lineage>
</organism>
<dbReference type="Proteomes" id="UP000473574">
    <property type="component" value="Unassembled WGS sequence"/>
</dbReference>
<dbReference type="AlphaFoldDB" id="A0A6M0S2T2"/>
<evidence type="ECO:0000313" key="2">
    <source>
        <dbReference type="Proteomes" id="UP000473574"/>
    </source>
</evidence>
<comment type="caution">
    <text evidence="1">The sequence shown here is derived from an EMBL/GenBank/DDBJ whole genome shotgun (WGS) entry which is preliminary data.</text>
</comment>
<gene>
    <name evidence="1" type="ORF">D0962_08240</name>
</gene>
<proteinExistence type="predicted"/>
<dbReference type="RefSeq" id="WP_163661450.1">
    <property type="nucleotide sequence ID" value="NZ_QZCE01000001.1"/>
</dbReference>
<name>A0A6M0S2T2_9CYAN</name>